<dbReference type="AlphaFoldDB" id="A0A292YD82"/>
<dbReference type="Gene3D" id="3.40.470.10">
    <property type="entry name" value="Uracil-DNA glycosylase-like domain"/>
    <property type="match status" value="1"/>
</dbReference>
<feature type="domain" description="Uracil-DNA glycosylase-like" evidence="1">
    <location>
        <begin position="19"/>
        <end position="168"/>
    </location>
</feature>
<dbReference type="OrthoDB" id="9799921at2"/>
<dbReference type="InterPro" id="IPR026353">
    <property type="entry name" value="Hypoxan-DNA_Glyclase"/>
</dbReference>
<dbReference type="Pfam" id="PF03167">
    <property type="entry name" value="UDG"/>
    <property type="match status" value="1"/>
</dbReference>
<dbReference type="CDD" id="cd10032">
    <property type="entry name" value="UDG-F6_HDG"/>
    <property type="match status" value="1"/>
</dbReference>
<evidence type="ECO:0000313" key="3">
    <source>
        <dbReference type="Proteomes" id="UP000217944"/>
    </source>
</evidence>
<dbReference type="EMBL" id="BDME01000001">
    <property type="protein sequence ID" value="GAX87379.1"/>
    <property type="molecule type" value="Genomic_DNA"/>
</dbReference>
<evidence type="ECO:0000259" key="1">
    <source>
        <dbReference type="Pfam" id="PF03167"/>
    </source>
</evidence>
<protein>
    <recommendedName>
        <fullName evidence="1">Uracil-DNA glycosylase-like domain-containing protein</fullName>
    </recommendedName>
</protein>
<proteinExistence type="predicted"/>
<gene>
    <name evidence="2" type="ORF">LNAT_P0674</name>
</gene>
<dbReference type="InterPro" id="IPR005122">
    <property type="entry name" value="Uracil-DNA_glycosylase-like"/>
</dbReference>
<dbReference type="Proteomes" id="UP000217944">
    <property type="component" value="Unassembled WGS sequence"/>
</dbReference>
<evidence type="ECO:0000313" key="2">
    <source>
        <dbReference type="EMBL" id="GAX87379.1"/>
    </source>
</evidence>
<accession>A0A292YD82</accession>
<reference evidence="2 3" key="1">
    <citation type="journal article" date="2017" name="Syst. Appl. Microbiol.">
        <title>Lebetimonas natsushimae sp. nov., a novel strictly anaerobic, moderately thermophilic chemoautotroph isolated from a deep-sea hydrothermal vent polychaete nest in the Mid-Okinawa Trough.</title>
        <authorList>
            <person name="Nagata R."/>
            <person name="Takaki Y."/>
            <person name="Tame A."/>
            <person name="Nunoura T."/>
            <person name="Muto H."/>
            <person name="Mino S."/>
            <person name="Sawayama S."/>
            <person name="Takai K."/>
            <person name="Nakagawa S."/>
        </authorList>
    </citation>
    <scope>NUCLEOTIDE SEQUENCE [LARGE SCALE GENOMIC DNA]</scope>
    <source>
        <strain evidence="2 3">HS1857</strain>
    </source>
</reference>
<keyword evidence="3" id="KW-1185">Reference proteome</keyword>
<dbReference type="NCBIfam" id="TIGR04274">
    <property type="entry name" value="hypoxanDNAglyco"/>
    <property type="match status" value="1"/>
</dbReference>
<name>A0A292YD82_9BACT</name>
<comment type="caution">
    <text evidence="2">The sequence shown here is derived from an EMBL/GenBank/DDBJ whole genome shotgun (WGS) entry which is preliminary data.</text>
</comment>
<dbReference type="InterPro" id="IPR036895">
    <property type="entry name" value="Uracil-DNA_glycosylase-like_sf"/>
</dbReference>
<dbReference type="SUPFAM" id="SSF52141">
    <property type="entry name" value="Uracil-DNA glycosylase-like"/>
    <property type="match status" value="1"/>
</dbReference>
<organism evidence="2 3">
    <name type="scientific">Lebetimonas natsushimae</name>
    <dbReference type="NCBI Taxonomy" id="1936991"/>
    <lineage>
        <taxon>Bacteria</taxon>
        <taxon>Pseudomonadati</taxon>
        <taxon>Campylobacterota</taxon>
        <taxon>Epsilonproteobacteria</taxon>
        <taxon>Nautiliales</taxon>
        <taxon>Nautiliaceae</taxon>
        <taxon>Lebetimonas</taxon>
    </lineage>
</organism>
<sequence length="170" mass="19873">MKMKNGKLKHPFKPIIFKTSEILILGTFPSIKSFENNFYYSHPKNHFWDILGIVFNDKKPATIEEKIEFLKKHKIALWDSICECKRKNGNSRDDNLEILKPCDIESLLKIYPNIKKVAVTSRVAEKIIKKHFKNSPYSILHSPIYLPSPSPLNARLKLNEKAKIWKKLLQ</sequence>